<protein>
    <submittedName>
        <fullName evidence="7">Oligosaccharide flippase family protein</fullName>
    </submittedName>
</protein>
<sequence length="431" mass="49071">MIIEKLPLWKNMSWTVVGNIYYSLSQWFMLIILAKLGTPELMGIYMLGLAITAPIIFFFEMDLRVILVTDVKHSVEFSHYLGTRMISLLFAILTICLLAILFNYTLLTMCIIIIIGLAKVSESISDIIHGQLQRYERMDFISISHIIKGTLTLLIFFLLLFFTGNLAMALIGQVITWFSILFLFDRVVLKRYISMKPKFKVPIMKSLLTIGFPLGIVTLLATLNTNLPLYFVEYFLGKEVLGFFGALLYLLFAGNRFVNALRQPTIPILSNLFEQKALKAFNRFMIKLVVVGVGIGIVGVLLAYFLGEWILTMLYSAEYTSYKEEFVLVMVAGVFLYPLMFLDAAVDSARYFKIQPYLTLLWIISSVIIGALLIPNYGIIGAVYVVLLSSIIQFFTYVIVYSYILVKAKRVDKVEGVHPHREVVPEMKHVP</sequence>
<dbReference type="EMBL" id="JACOOL010000011">
    <property type="protein sequence ID" value="MBC5637998.1"/>
    <property type="molecule type" value="Genomic_DNA"/>
</dbReference>
<organism evidence="7 8">
    <name type="scientific">Ornithinibacillus hominis</name>
    <dbReference type="NCBI Taxonomy" id="2763055"/>
    <lineage>
        <taxon>Bacteria</taxon>
        <taxon>Bacillati</taxon>
        <taxon>Bacillota</taxon>
        <taxon>Bacilli</taxon>
        <taxon>Bacillales</taxon>
        <taxon>Bacillaceae</taxon>
        <taxon>Ornithinibacillus</taxon>
    </lineage>
</organism>
<evidence type="ECO:0000256" key="1">
    <source>
        <dbReference type="ARBA" id="ARBA00004651"/>
    </source>
</evidence>
<evidence type="ECO:0000256" key="5">
    <source>
        <dbReference type="ARBA" id="ARBA00023136"/>
    </source>
</evidence>
<feature type="transmembrane region" description="Helical" evidence="6">
    <location>
        <begin position="284"/>
        <end position="306"/>
    </location>
</feature>
<dbReference type="RefSeq" id="WP_186870706.1">
    <property type="nucleotide sequence ID" value="NZ_JACOOL010000011.1"/>
</dbReference>
<feature type="transmembrane region" description="Helical" evidence="6">
    <location>
        <begin position="166"/>
        <end position="184"/>
    </location>
</feature>
<name>A0A923L7I9_9BACI</name>
<evidence type="ECO:0000256" key="3">
    <source>
        <dbReference type="ARBA" id="ARBA00022692"/>
    </source>
</evidence>
<dbReference type="PANTHER" id="PTHR30250">
    <property type="entry name" value="PST FAMILY PREDICTED COLANIC ACID TRANSPORTER"/>
    <property type="match status" value="1"/>
</dbReference>
<dbReference type="GO" id="GO:0005886">
    <property type="term" value="C:plasma membrane"/>
    <property type="evidence" value="ECO:0007669"/>
    <property type="project" value="UniProtKB-SubCell"/>
</dbReference>
<keyword evidence="3 6" id="KW-0812">Transmembrane</keyword>
<proteinExistence type="predicted"/>
<keyword evidence="4 6" id="KW-1133">Transmembrane helix</keyword>
<evidence type="ECO:0000313" key="8">
    <source>
        <dbReference type="Proteomes" id="UP000637359"/>
    </source>
</evidence>
<feature type="transmembrane region" description="Helical" evidence="6">
    <location>
        <begin position="358"/>
        <end position="377"/>
    </location>
</feature>
<dbReference type="AlphaFoldDB" id="A0A923L7I9"/>
<feature type="transmembrane region" description="Helical" evidence="6">
    <location>
        <begin position="12"/>
        <end position="34"/>
    </location>
</feature>
<keyword evidence="2" id="KW-1003">Cell membrane</keyword>
<gene>
    <name evidence="7" type="ORF">H8S33_14470</name>
</gene>
<comment type="subcellular location">
    <subcellularLocation>
        <location evidence="1">Cell membrane</location>
        <topology evidence="1">Multi-pass membrane protein</topology>
    </subcellularLocation>
</comment>
<dbReference type="Pfam" id="PF01943">
    <property type="entry name" value="Polysacc_synt"/>
    <property type="match status" value="1"/>
</dbReference>
<reference evidence="7" key="1">
    <citation type="submission" date="2020-08" db="EMBL/GenBank/DDBJ databases">
        <title>Genome public.</title>
        <authorList>
            <person name="Liu C."/>
            <person name="Sun Q."/>
        </authorList>
    </citation>
    <scope>NUCLEOTIDE SEQUENCE</scope>
    <source>
        <strain evidence="7">BX22</strain>
    </source>
</reference>
<feature type="transmembrane region" description="Helical" evidence="6">
    <location>
        <begin position="85"/>
        <end position="118"/>
    </location>
</feature>
<feature type="transmembrane region" description="Helical" evidence="6">
    <location>
        <begin position="326"/>
        <end position="346"/>
    </location>
</feature>
<dbReference type="PANTHER" id="PTHR30250:SF11">
    <property type="entry name" value="O-ANTIGEN TRANSPORTER-RELATED"/>
    <property type="match status" value="1"/>
</dbReference>
<evidence type="ECO:0000256" key="2">
    <source>
        <dbReference type="ARBA" id="ARBA00022475"/>
    </source>
</evidence>
<dbReference type="InterPro" id="IPR002797">
    <property type="entry name" value="Polysacc_synth"/>
</dbReference>
<evidence type="ECO:0000256" key="6">
    <source>
        <dbReference type="SAM" id="Phobius"/>
    </source>
</evidence>
<feature type="transmembrane region" description="Helical" evidence="6">
    <location>
        <begin position="383"/>
        <end position="406"/>
    </location>
</feature>
<comment type="caution">
    <text evidence="7">The sequence shown here is derived from an EMBL/GenBank/DDBJ whole genome shotgun (WGS) entry which is preliminary data.</text>
</comment>
<evidence type="ECO:0000313" key="7">
    <source>
        <dbReference type="EMBL" id="MBC5637998.1"/>
    </source>
</evidence>
<keyword evidence="5 6" id="KW-0472">Membrane</keyword>
<evidence type="ECO:0000256" key="4">
    <source>
        <dbReference type="ARBA" id="ARBA00022989"/>
    </source>
</evidence>
<feature type="transmembrane region" description="Helical" evidence="6">
    <location>
        <begin position="139"/>
        <end position="160"/>
    </location>
</feature>
<accession>A0A923L7I9</accession>
<feature type="transmembrane region" description="Helical" evidence="6">
    <location>
        <begin position="205"/>
        <end position="223"/>
    </location>
</feature>
<feature type="transmembrane region" description="Helical" evidence="6">
    <location>
        <begin position="229"/>
        <end position="252"/>
    </location>
</feature>
<keyword evidence="8" id="KW-1185">Reference proteome</keyword>
<dbReference type="Proteomes" id="UP000637359">
    <property type="component" value="Unassembled WGS sequence"/>
</dbReference>
<dbReference type="InterPro" id="IPR050833">
    <property type="entry name" value="Poly_Biosynth_Transport"/>
</dbReference>
<feature type="transmembrane region" description="Helical" evidence="6">
    <location>
        <begin position="41"/>
        <end position="59"/>
    </location>
</feature>